<keyword evidence="4" id="KW-0249">Electron transport</keyword>
<evidence type="ECO:0000256" key="9">
    <source>
        <dbReference type="PIRSR" id="PIRSR000077-1"/>
    </source>
</evidence>
<dbReference type="SUPFAM" id="SSF52833">
    <property type="entry name" value="Thioredoxin-like"/>
    <property type="match status" value="1"/>
</dbReference>
<comment type="similarity">
    <text evidence="1 8">Belongs to the thioredoxin family.</text>
</comment>
<feature type="active site" description="Nucleophile" evidence="9">
    <location>
        <position position="31"/>
    </location>
</feature>
<dbReference type="Gene3D" id="3.40.30.10">
    <property type="entry name" value="Glutaredoxin"/>
    <property type="match status" value="1"/>
</dbReference>
<reference evidence="12" key="2">
    <citation type="submission" date="2021-04" db="EMBL/GenBank/DDBJ databases">
        <authorList>
            <person name="Gilroy R."/>
        </authorList>
    </citation>
    <scope>NUCLEOTIDE SEQUENCE</scope>
    <source>
        <strain evidence="12">ChiBcec2-3848</strain>
    </source>
</reference>
<dbReference type="AlphaFoldDB" id="A0A9D2PKQ8"/>
<organism evidence="12 13">
    <name type="scientific">Candidatus Blautia merdavium</name>
    <dbReference type="NCBI Taxonomy" id="2838494"/>
    <lineage>
        <taxon>Bacteria</taxon>
        <taxon>Bacillati</taxon>
        <taxon>Bacillota</taxon>
        <taxon>Clostridia</taxon>
        <taxon>Lachnospirales</taxon>
        <taxon>Lachnospiraceae</taxon>
        <taxon>Blautia</taxon>
    </lineage>
</organism>
<evidence type="ECO:0000256" key="7">
    <source>
        <dbReference type="NCBIfam" id="TIGR01068"/>
    </source>
</evidence>
<dbReference type="NCBIfam" id="TIGR01068">
    <property type="entry name" value="thioredoxin"/>
    <property type="match status" value="1"/>
</dbReference>
<sequence>MEVLHINENEFQKEVMESSKPVLLDFYASWCGPCKMLAQVLEELAQEQDAFKIVKVDIDQNRALTKQWDISTVPSVFMIKDGEIKDSAVGFLPKAVLRQRMEAL</sequence>
<dbReference type="GO" id="GO:0005737">
    <property type="term" value="C:cytoplasm"/>
    <property type="evidence" value="ECO:0007669"/>
    <property type="project" value="TreeGrafter"/>
</dbReference>
<dbReference type="GO" id="GO:0015035">
    <property type="term" value="F:protein-disulfide reductase activity"/>
    <property type="evidence" value="ECO:0007669"/>
    <property type="project" value="UniProtKB-UniRule"/>
</dbReference>
<dbReference type="InterPro" id="IPR036249">
    <property type="entry name" value="Thioredoxin-like_sf"/>
</dbReference>
<keyword evidence="3" id="KW-0813">Transport</keyword>
<keyword evidence="6 10" id="KW-0676">Redox-active center</keyword>
<evidence type="ECO:0000256" key="6">
    <source>
        <dbReference type="ARBA" id="ARBA00023284"/>
    </source>
</evidence>
<dbReference type="FunFam" id="3.40.30.10:FF:000001">
    <property type="entry name" value="Thioredoxin"/>
    <property type="match status" value="1"/>
</dbReference>
<evidence type="ECO:0000256" key="10">
    <source>
        <dbReference type="PIRSR" id="PIRSR000077-4"/>
    </source>
</evidence>
<dbReference type="PANTHER" id="PTHR45663">
    <property type="entry name" value="GEO12009P1"/>
    <property type="match status" value="1"/>
</dbReference>
<evidence type="ECO:0000313" key="13">
    <source>
        <dbReference type="Proteomes" id="UP000823886"/>
    </source>
</evidence>
<protein>
    <recommendedName>
        <fullName evidence="2 7">Thioredoxin</fullName>
    </recommendedName>
</protein>
<evidence type="ECO:0000256" key="5">
    <source>
        <dbReference type="ARBA" id="ARBA00023157"/>
    </source>
</evidence>
<dbReference type="PROSITE" id="PS00194">
    <property type="entry name" value="THIOREDOXIN_1"/>
    <property type="match status" value="1"/>
</dbReference>
<feature type="domain" description="Thioredoxin" evidence="11">
    <location>
        <begin position="1"/>
        <end position="104"/>
    </location>
</feature>
<dbReference type="PANTHER" id="PTHR45663:SF11">
    <property type="entry name" value="GEO12009P1"/>
    <property type="match status" value="1"/>
</dbReference>
<gene>
    <name evidence="12" type="primary">trxA</name>
    <name evidence="12" type="ORF">H9753_01650</name>
</gene>
<feature type="active site" description="Nucleophile" evidence="9">
    <location>
        <position position="34"/>
    </location>
</feature>
<accession>A0A9D2PKQ8</accession>
<keyword evidence="5 10" id="KW-1015">Disulfide bond</keyword>
<comment type="caution">
    <text evidence="12">The sequence shown here is derived from an EMBL/GenBank/DDBJ whole genome shotgun (WGS) entry which is preliminary data.</text>
</comment>
<feature type="site" description="Contributes to redox potential value" evidence="9">
    <location>
        <position position="32"/>
    </location>
</feature>
<dbReference type="InterPro" id="IPR017937">
    <property type="entry name" value="Thioredoxin_CS"/>
</dbReference>
<evidence type="ECO:0000256" key="8">
    <source>
        <dbReference type="PIRNR" id="PIRNR000077"/>
    </source>
</evidence>
<dbReference type="CDD" id="cd02947">
    <property type="entry name" value="TRX_family"/>
    <property type="match status" value="1"/>
</dbReference>
<feature type="site" description="Deprotonates C-terminal active site Cys" evidence="9">
    <location>
        <position position="25"/>
    </location>
</feature>
<dbReference type="Proteomes" id="UP000823886">
    <property type="component" value="Unassembled WGS sequence"/>
</dbReference>
<reference evidence="12" key="1">
    <citation type="journal article" date="2021" name="PeerJ">
        <title>Extensive microbial diversity within the chicken gut microbiome revealed by metagenomics and culture.</title>
        <authorList>
            <person name="Gilroy R."/>
            <person name="Ravi A."/>
            <person name="Getino M."/>
            <person name="Pursley I."/>
            <person name="Horton D.L."/>
            <person name="Alikhan N.F."/>
            <person name="Baker D."/>
            <person name="Gharbi K."/>
            <person name="Hall N."/>
            <person name="Watson M."/>
            <person name="Adriaenssens E.M."/>
            <person name="Foster-Nyarko E."/>
            <person name="Jarju S."/>
            <person name="Secka A."/>
            <person name="Antonio M."/>
            <person name="Oren A."/>
            <person name="Chaudhuri R.R."/>
            <person name="La Ragione R."/>
            <person name="Hildebrand F."/>
            <person name="Pallen M.J."/>
        </authorList>
    </citation>
    <scope>NUCLEOTIDE SEQUENCE</scope>
    <source>
        <strain evidence="12">ChiBcec2-3848</strain>
    </source>
</reference>
<dbReference type="PRINTS" id="PR00421">
    <property type="entry name" value="THIOREDOXIN"/>
</dbReference>
<evidence type="ECO:0000256" key="1">
    <source>
        <dbReference type="ARBA" id="ARBA00008987"/>
    </source>
</evidence>
<feature type="disulfide bond" description="Redox-active" evidence="10">
    <location>
        <begin position="31"/>
        <end position="34"/>
    </location>
</feature>
<dbReference type="EMBL" id="DWVZ01000017">
    <property type="protein sequence ID" value="HJC62311.1"/>
    <property type="molecule type" value="Genomic_DNA"/>
</dbReference>
<proteinExistence type="inferred from homology"/>
<name>A0A9D2PKQ8_9FIRM</name>
<evidence type="ECO:0000256" key="2">
    <source>
        <dbReference type="ARBA" id="ARBA00020570"/>
    </source>
</evidence>
<dbReference type="InterPro" id="IPR005746">
    <property type="entry name" value="Thioredoxin"/>
</dbReference>
<feature type="site" description="Contributes to redox potential value" evidence="9">
    <location>
        <position position="33"/>
    </location>
</feature>
<dbReference type="PIRSF" id="PIRSF000077">
    <property type="entry name" value="Thioredoxin"/>
    <property type="match status" value="1"/>
</dbReference>
<dbReference type="PROSITE" id="PS51352">
    <property type="entry name" value="THIOREDOXIN_2"/>
    <property type="match status" value="1"/>
</dbReference>
<evidence type="ECO:0000313" key="12">
    <source>
        <dbReference type="EMBL" id="HJC62311.1"/>
    </source>
</evidence>
<evidence type="ECO:0000259" key="11">
    <source>
        <dbReference type="PROSITE" id="PS51352"/>
    </source>
</evidence>
<evidence type="ECO:0000256" key="4">
    <source>
        <dbReference type="ARBA" id="ARBA00022982"/>
    </source>
</evidence>
<dbReference type="InterPro" id="IPR013766">
    <property type="entry name" value="Thioredoxin_domain"/>
</dbReference>
<dbReference type="Pfam" id="PF00085">
    <property type="entry name" value="Thioredoxin"/>
    <property type="match status" value="1"/>
</dbReference>
<evidence type="ECO:0000256" key="3">
    <source>
        <dbReference type="ARBA" id="ARBA00022448"/>
    </source>
</evidence>